<dbReference type="InterPro" id="IPR044518">
    <property type="entry name" value="ARF_GAP_AGD11/12/13"/>
</dbReference>
<dbReference type="InterPro" id="IPR035892">
    <property type="entry name" value="C2_domain_sf"/>
</dbReference>
<accession>A0A8S9LLL4</accession>
<evidence type="ECO:0000313" key="3">
    <source>
        <dbReference type="Proteomes" id="UP000712281"/>
    </source>
</evidence>
<dbReference type="AlphaFoldDB" id="A0A8S9LLL4"/>
<evidence type="ECO:0000259" key="1">
    <source>
        <dbReference type="Pfam" id="PF00168"/>
    </source>
</evidence>
<protein>
    <recommendedName>
        <fullName evidence="1">C2 domain-containing protein</fullName>
    </recommendedName>
</protein>
<dbReference type="PANTHER" id="PTHR46220">
    <property type="entry name" value="ADP-RIBOSYLATION FACTOR GTPASE-ACTIVATING PROTEIN AGD12"/>
    <property type="match status" value="1"/>
</dbReference>
<dbReference type="SUPFAM" id="SSF49562">
    <property type="entry name" value="C2 domain (Calcium/lipid-binding domain, CaLB)"/>
    <property type="match status" value="1"/>
</dbReference>
<dbReference type="Pfam" id="PF00168">
    <property type="entry name" value="C2"/>
    <property type="match status" value="1"/>
</dbReference>
<dbReference type="GO" id="GO:0005096">
    <property type="term" value="F:GTPase activator activity"/>
    <property type="evidence" value="ECO:0007669"/>
    <property type="project" value="InterPro"/>
</dbReference>
<sequence length="56" mass="6522">MTVPESYGLVKLEVYDYDTFSADDIMGEAELDIQPLDQASECRVWRIRAEWLPLDQ</sequence>
<evidence type="ECO:0000313" key="2">
    <source>
        <dbReference type="EMBL" id="KAF2606947.1"/>
    </source>
</evidence>
<dbReference type="EMBL" id="QGKW02000276">
    <property type="protein sequence ID" value="KAF2606947.1"/>
    <property type="molecule type" value="Genomic_DNA"/>
</dbReference>
<proteinExistence type="predicted"/>
<organism evidence="2 3">
    <name type="scientific">Brassica cretica</name>
    <name type="common">Mustard</name>
    <dbReference type="NCBI Taxonomy" id="69181"/>
    <lineage>
        <taxon>Eukaryota</taxon>
        <taxon>Viridiplantae</taxon>
        <taxon>Streptophyta</taxon>
        <taxon>Embryophyta</taxon>
        <taxon>Tracheophyta</taxon>
        <taxon>Spermatophyta</taxon>
        <taxon>Magnoliopsida</taxon>
        <taxon>eudicotyledons</taxon>
        <taxon>Gunneridae</taxon>
        <taxon>Pentapetalae</taxon>
        <taxon>rosids</taxon>
        <taxon>malvids</taxon>
        <taxon>Brassicales</taxon>
        <taxon>Brassicaceae</taxon>
        <taxon>Brassiceae</taxon>
        <taxon>Brassica</taxon>
    </lineage>
</organism>
<dbReference type="Proteomes" id="UP000712281">
    <property type="component" value="Unassembled WGS sequence"/>
</dbReference>
<comment type="caution">
    <text evidence="2">The sequence shown here is derived from an EMBL/GenBank/DDBJ whole genome shotgun (WGS) entry which is preliminary data.</text>
</comment>
<dbReference type="InterPro" id="IPR000008">
    <property type="entry name" value="C2_dom"/>
</dbReference>
<name>A0A8S9LLL4_BRACR</name>
<feature type="domain" description="C2" evidence="1">
    <location>
        <begin position="8"/>
        <end position="45"/>
    </location>
</feature>
<reference evidence="2" key="1">
    <citation type="submission" date="2019-12" db="EMBL/GenBank/DDBJ databases">
        <title>Genome sequencing and annotation of Brassica cretica.</title>
        <authorList>
            <person name="Studholme D.J."/>
            <person name="Sarris P.F."/>
        </authorList>
    </citation>
    <scope>NUCLEOTIDE SEQUENCE</scope>
    <source>
        <strain evidence="2">PFS-001/15</strain>
        <tissue evidence="2">Leaf</tissue>
    </source>
</reference>
<dbReference type="GO" id="GO:0005543">
    <property type="term" value="F:phospholipid binding"/>
    <property type="evidence" value="ECO:0007669"/>
    <property type="project" value="InterPro"/>
</dbReference>
<gene>
    <name evidence="2" type="ORF">F2Q68_00045433</name>
</gene>
<dbReference type="PANTHER" id="PTHR46220:SF5">
    <property type="entry name" value="ADP-RIBOSYLATION FACTOR GTPASE-ACTIVATING PROTEIN AGD13-RELATED"/>
    <property type="match status" value="1"/>
</dbReference>
<dbReference type="Gene3D" id="2.60.40.150">
    <property type="entry name" value="C2 domain"/>
    <property type="match status" value="1"/>
</dbReference>